<accession>A0A1M5RSG9</accession>
<dbReference type="Proteomes" id="UP000184212">
    <property type="component" value="Unassembled WGS sequence"/>
</dbReference>
<reference evidence="4 5" key="1">
    <citation type="submission" date="2016-11" db="EMBL/GenBank/DDBJ databases">
        <authorList>
            <person name="Jaros S."/>
            <person name="Januszkiewicz K."/>
            <person name="Wedrychowicz H."/>
        </authorList>
    </citation>
    <scope>NUCLEOTIDE SEQUENCE [LARGE SCALE GENOMIC DNA]</scope>
    <source>
        <strain evidence="4 5">DSM 24574</strain>
    </source>
</reference>
<evidence type="ECO:0000256" key="1">
    <source>
        <dbReference type="ARBA" id="ARBA00022737"/>
    </source>
</evidence>
<dbReference type="Pfam" id="PF13374">
    <property type="entry name" value="TPR_10"/>
    <property type="match status" value="1"/>
</dbReference>
<dbReference type="PANTHER" id="PTHR45641:SF19">
    <property type="entry name" value="NEPHROCYSTIN-3"/>
    <property type="match status" value="1"/>
</dbReference>
<dbReference type="Pfam" id="PF13176">
    <property type="entry name" value="TPR_7"/>
    <property type="match status" value="1"/>
</dbReference>
<proteinExistence type="predicted"/>
<evidence type="ECO:0000313" key="5">
    <source>
        <dbReference type="Proteomes" id="UP000184212"/>
    </source>
</evidence>
<keyword evidence="5" id="KW-1185">Reference proteome</keyword>
<feature type="repeat" description="TPR" evidence="3">
    <location>
        <begin position="521"/>
        <end position="554"/>
    </location>
</feature>
<dbReference type="Pfam" id="PF13181">
    <property type="entry name" value="TPR_8"/>
    <property type="match status" value="2"/>
</dbReference>
<dbReference type="EMBL" id="FQWQ01000002">
    <property type="protein sequence ID" value="SHH29091.1"/>
    <property type="molecule type" value="Genomic_DNA"/>
</dbReference>
<evidence type="ECO:0000256" key="3">
    <source>
        <dbReference type="PROSITE-ProRule" id="PRU00339"/>
    </source>
</evidence>
<dbReference type="SMART" id="SM00028">
    <property type="entry name" value="TPR"/>
    <property type="match status" value="6"/>
</dbReference>
<keyword evidence="2 3" id="KW-0802">TPR repeat</keyword>
<evidence type="ECO:0000313" key="4">
    <source>
        <dbReference type="EMBL" id="SHH29091.1"/>
    </source>
</evidence>
<sequence>MNEQQIPAEIKEAIRHNALIPFIGSGYSKNIALPTWLELAQKFVDDLLEKDPSLAALQAEAREADANPLKILNALSRWGYKDVCKDMLKSAIDIDLSKHNLQNQEKIWRLSQKVITTNYDQALEGAMTDDLKAEVDTFTPADNLFGLSSLKDLPYLFKIHGTITRPEGCVLFQEDYDSLYKYNHRFLGELKGMCANATILFIGYSIADIEIQQILRNIHGIFLTGTRHFILSPGKTRFENLGIKTISLESYDQLVPYLDNLVAYREKINSAFRDIVEGVNLKYAGKKNLLDQFGKESDIREKKEKYLDIEDKKDILQLESLDSRDAETNKQAITALIDAGKEELLKAYLLQKSKARKWSNEAFFQKLEEKDYDITTKVSLEEYEKALDLAKDLFGTADLEIVNLYNAIGNCHLDLGHGAEAEHHYQEGLKITSNTNTPAYQSYTAMLYNNLGNFESAGDNHSEALAYYQKALKIVQGLGEPTYDQMRNVATTLMHLKRYPEAIEIWQEVTHQNKGSFLFRALDYKALGLAYHRVNQNAEAIKYYRRAIALFFYYYGKENKEFLMFYNDIGYFYSLSKAYEKAIVFYQKVIALETNHEHIFIAMNNMGEAYFNAGNFKMAKETFERSFEFLKSKIGEKDYPAAYAYCANQIKLATEKLRGG</sequence>
<gene>
    <name evidence="4" type="ORF">SAMN04488109_3547</name>
</gene>
<dbReference type="InterPro" id="IPR011990">
    <property type="entry name" value="TPR-like_helical_dom_sf"/>
</dbReference>
<organism evidence="4 5">
    <name type="scientific">Chryseolinea serpens</name>
    <dbReference type="NCBI Taxonomy" id="947013"/>
    <lineage>
        <taxon>Bacteria</taxon>
        <taxon>Pseudomonadati</taxon>
        <taxon>Bacteroidota</taxon>
        <taxon>Cytophagia</taxon>
        <taxon>Cytophagales</taxon>
        <taxon>Fulvivirgaceae</taxon>
        <taxon>Chryseolinea</taxon>
    </lineage>
</organism>
<feature type="repeat" description="TPR" evidence="3">
    <location>
        <begin position="445"/>
        <end position="478"/>
    </location>
</feature>
<dbReference type="SUPFAM" id="SSF81901">
    <property type="entry name" value="HCP-like"/>
    <property type="match status" value="1"/>
</dbReference>
<dbReference type="InterPro" id="IPR019734">
    <property type="entry name" value="TPR_rpt"/>
</dbReference>
<dbReference type="PROSITE" id="PS50005">
    <property type="entry name" value="TPR"/>
    <property type="match status" value="4"/>
</dbReference>
<dbReference type="Pfam" id="PF13289">
    <property type="entry name" value="SIR2_2"/>
    <property type="match status" value="1"/>
</dbReference>
<name>A0A1M5RSG9_9BACT</name>
<dbReference type="AlphaFoldDB" id="A0A1M5RSG9"/>
<feature type="repeat" description="TPR" evidence="3">
    <location>
        <begin position="563"/>
        <end position="596"/>
    </location>
</feature>
<dbReference type="Gene3D" id="1.25.40.10">
    <property type="entry name" value="Tetratricopeptide repeat domain"/>
    <property type="match status" value="2"/>
</dbReference>
<dbReference type="PANTHER" id="PTHR45641">
    <property type="entry name" value="TETRATRICOPEPTIDE REPEAT PROTEIN (AFU_ORTHOLOGUE AFUA_6G03870)"/>
    <property type="match status" value="1"/>
</dbReference>
<evidence type="ECO:0000256" key="2">
    <source>
        <dbReference type="ARBA" id="ARBA00022803"/>
    </source>
</evidence>
<dbReference type="OrthoDB" id="1688888at2"/>
<dbReference type="STRING" id="947013.SAMN04488109_3547"/>
<protein>
    <submittedName>
        <fullName evidence="4">Tetratricopeptide repeat-containing protein</fullName>
    </submittedName>
</protein>
<feature type="repeat" description="TPR" evidence="3">
    <location>
        <begin position="600"/>
        <end position="633"/>
    </location>
</feature>
<dbReference type="RefSeq" id="WP_073136496.1">
    <property type="nucleotide sequence ID" value="NZ_FQWQ01000002.1"/>
</dbReference>
<keyword evidence="1" id="KW-0677">Repeat</keyword>